<dbReference type="EMBL" id="FNDZ01000001">
    <property type="protein sequence ID" value="SDH98658.1"/>
    <property type="molecule type" value="Genomic_DNA"/>
</dbReference>
<keyword evidence="9 12" id="KW-0472">Membrane</keyword>
<dbReference type="Proteomes" id="UP000183255">
    <property type="component" value="Unassembled WGS sequence"/>
</dbReference>
<dbReference type="RefSeq" id="WP_031573354.1">
    <property type="nucleotide sequence ID" value="NZ_FNDZ01000001.1"/>
</dbReference>
<feature type="domain" description="Penicillin-binding protein dimerisation" evidence="14">
    <location>
        <begin position="56"/>
        <end position="355"/>
    </location>
</feature>
<dbReference type="InterPro" id="IPR012338">
    <property type="entry name" value="Beta-lactam/transpept-like"/>
</dbReference>
<dbReference type="Gene3D" id="3.40.710.10">
    <property type="entry name" value="DD-peptidase/beta-lactamase superfamily"/>
    <property type="match status" value="2"/>
</dbReference>
<evidence type="ECO:0000256" key="2">
    <source>
        <dbReference type="ARBA" id="ARBA00004236"/>
    </source>
</evidence>
<dbReference type="GO" id="GO:0008360">
    <property type="term" value="P:regulation of cell shape"/>
    <property type="evidence" value="ECO:0007669"/>
    <property type="project" value="UniProtKB-KW"/>
</dbReference>
<keyword evidence="6" id="KW-0133">Cell shape</keyword>
<comment type="subcellular location">
    <subcellularLocation>
        <location evidence="2">Cell membrane</location>
    </subcellularLocation>
    <subcellularLocation>
        <location evidence="1">Membrane</location>
        <topology evidence="1">Single-pass membrane protein</topology>
    </subcellularLocation>
</comment>
<keyword evidence="10" id="KW-0961">Cell wall biogenesis/degradation</keyword>
<dbReference type="InterPro" id="IPR001460">
    <property type="entry name" value="PCN-bd_Tpept"/>
</dbReference>
<evidence type="ECO:0000256" key="7">
    <source>
        <dbReference type="ARBA" id="ARBA00022984"/>
    </source>
</evidence>
<dbReference type="InterPro" id="IPR050515">
    <property type="entry name" value="Beta-lactam/transpept"/>
</dbReference>
<dbReference type="Pfam" id="PF03717">
    <property type="entry name" value="PBP_dimer"/>
    <property type="match status" value="1"/>
</dbReference>
<dbReference type="PANTHER" id="PTHR30627">
    <property type="entry name" value="PEPTIDOGLYCAN D,D-TRANSPEPTIDASE"/>
    <property type="match status" value="1"/>
</dbReference>
<proteinExistence type="inferred from homology"/>
<dbReference type="GO" id="GO:0008658">
    <property type="term" value="F:penicillin binding"/>
    <property type="evidence" value="ECO:0007669"/>
    <property type="project" value="InterPro"/>
</dbReference>
<dbReference type="SUPFAM" id="SSF56601">
    <property type="entry name" value="beta-lactamase/transpeptidase-like"/>
    <property type="match status" value="1"/>
</dbReference>
<reference evidence="15 16" key="1">
    <citation type="submission" date="2016-10" db="EMBL/GenBank/DDBJ databases">
        <authorList>
            <person name="de Groot N.N."/>
        </authorList>
    </citation>
    <scope>NUCLEOTIDE SEQUENCE [LARGE SCALE GENOMIC DNA]</scope>
    <source>
        <strain evidence="15 16">CGMCC 1.5058</strain>
    </source>
</reference>
<feature type="region of interest" description="Disordered" evidence="11">
    <location>
        <begin position="943"/>
        <end position="970"/>
    </location>
</feature>
<keyword evidence="4" id="KW-1003">Cell membrane</keyword>
<evidence type="ECO:0000313" key="16">
    <source>
        <dbReference type="Proteomes" id="UP000183255"/>
    </source>
</evidence>
<evidence type="ECO:0000256" key="12">
    <source>
        <dbReference type="SAM" id="Phobius"/>
    </source>
</evidence>
<evidence type="ECO:0000256" key="10">
    <source>
        <dbReference type="ARBA" id="ARBA00023316"/>
    </source>
</evidence>
<dbReference type="Gene3D" id="3.90.1310.10">
    <property type="entry name" value="Penicillin-binding protein 2a (Domain 2)"/>
    <property type="match status" value="2"/>
</dbReference>
<protein>
    <submittedName>
        <fullName evidence="15">Penicillin-binding protein 2</fullName>
    </submittedName>
</protein>
<feature type="compositionally biased region" description="Acidic residues" evidence="11">
    <location>
        <begin position="951"/>
        <end position="970"/>
    </location>
</feature>
<keyword evidence="8 12" id="KW-1133">Transmembrane helix</keyword>
<evidence type="ECO:0000256" key="3">
    <source>
        <dbReference type="ARBA" id="ARBA00007171"/>
    </source>
</evidence>
<evidence type="ECO:0000256" key="8">
    <source>
        <dbReference type="ARBA" id="ARBA00022989"/>
    </source>
</evidence>
<dbReference type="Pfam" id="PF00905">
    <property type="entry name" value="Transpeptidase"/>
    <property type="match status" value="3"/>
</dbReference>
<keyword evidence="5 12" id="KW-0812">Transmembrane</keyword>
<dbReference type="PANTHER" id="PTHR30627:SF2">
    <property type="entry name" value="PEPTIDOGLYCAN D,D-TRANSPEPTIDASE MRDA"/>
    <property type="match status" value="1"/>
</dbReference>
<dbReference type="GO" id="GO:0005886">
    <property type="term" value="C:plasma membrane"/>
    <property type="evidence" value="ECO:0007669"/>
    <property type="project" value="UniProtKB-SubCell"/>
</dbReference>
<evidence type="ECO:0000256" key="1">
    <source>
        <dbReference type="ARBA" id="ARBA00004167"/>
    </source>
</evidence>
<gene>
    <name evidence="15" type="ORF">SAMN05421804_101386</name>
</gene>
<dbReference type="InterPro" id="IPR036138">
    <property type="entry name" value="PBP_dimer_sf"/>
</dbReference>
<name>A0A1G8GW80_9CLOT</name>
<evidence type="ECO:0000259" key="14">
    <source>
        <dbReference type="Pfam" id="PF03717"/>
    </source>
</evidence>
<dbReference type="AlphaFoldDB" id="A0A1G8GW80"/>
<evidence type="ECO:0000256" key="9">
    <source>
        <dbReference type="ARBA" id="ARBA00023136"/>
    </source>
</evidence>
<evidence type="ECO:0000256" key="11">
    <source>
        <dbReference type="SAM" id="MobiDB-lite"/>
    </source>
</evidence>
<feature type="domain" description="Penicillin-binding protein transpeptidase" evidence="13">
    <location>
        <begin position="765"/>
        <end position="904"/>
    </location>
</feature>
<dbReference type="InterPro" id="IPR005311">
    <property type="entry name" value="PBP_dimer"/>
</dbReference>
<evidence type="ECO:0000256" key="5">
    <source>
        <dbReference type="ARBA" id="ARBA00022692"/>
    </source>
</evidence>
<dbReference type="GO" id="GO:0071555">
    <property type="term" value="P:cell wall organization"/>
    <property type="evidence" value="ECO:0007669"/>
    <property type="project" value="UniProtKB-KW"/>
</dbReference>
<dbReference type="GO" id="GO:0071972">
    <property type="term" value="F:peptidoglycan L,D-transpeptidase activity"/>
    <property type="evidence" value="ECO:0007669"/>
    <property type="project" value="TreeGrafter"/>
</dbReference>
<evidence type="ECO:0000256" key="6">
    <source>
        <dbReference type="ARBA" id="ARBA00022960"/>
    </source>
</evidence>
<feature type="transmembrane region" description="Helical" evidence="12">
    <location>
        <begin position="12"/>
        <end position="36"/>
    </location>
</feature>
<accession>A0A1G8GW80</accession>
<keyword evidence="7" id="KW-0573">Peptidoglycan synthesis</keyword>
<comment type="similarity">
    <text evidence="3">Belongs to the transpeptidase family.</text>
</comment>
<evidence type="ECO:0000259" key="13">
    <source>
        <dbReference type="Pfam" id="PF00905"/>
    </source>
</evidence>
<feature type="domain" description="Penicillin-binding protein transpeptidase" evidence="13">
    <location>
        <begin position="412"/>
        <end position="455"/>
    </location>
</feature>
<evidence type="ECO:0000256" key="4">
    <source>
        <dbReference type="ARBA" id="ARBA00022475"/>
    </source>
</evidence>
<dbReference type="SUPFAM" id="SSF56519">
    <property type="entry name" value="Penicillin binding protein dimerisation domain"/>
    <property type="match status" value="1"/>
</dbReference>
<organism evidence="15 16">
    <name type="scientific">Proteiniclasticum ruminis</name>
    <dbReference type="NCBI Taxonomy" id="398199"/>
    <lineage>
        <taxon>Bacteria</taxon>
        <taxon>Bacillati</taxon>
        <taxon>Bacillota</taxon>
        <taxon>Clostridia</taxon>
        <taxon>Eubacteriales</taxon>
        <taxon>Clostridiaceae</taxon>
        <taxon>Proteiniclasticum</taxon>
    </lineage>
</organism>
<feature type="domain" description="Penicillin-binding protein transpeptidase" evidence="13">
    <location>
        <begin position="474"/>
        <end position="632"/>
    </location>
</feature>
<evidence type="ECO:0000313" key="15">
    <source>
        <dbReference type="EMBL" id="SDH98658.1"/>
    </source>
</evidence>
<dbReference type="GO" id="GO:0009252">
    <property type="term" value="P:peptidoglycan biosynthetic process"/>
    <property type="evidence" value="ECO:0007669"/>
    <property type="project" value="UniProtKB-KW"/>
</dbReference>
<sequence>MNNKKKKKFNRYTGLLIIMIMIFSLLINEMVTLQMIHGEEYSARANVEFIKNIDYSAPRGEILDADGRVLATSLKSYNLIYVDTTESRKVLYQTIDEVRALLKNSGEDINDKFSLKTDPFRFEFGSEDPDFINKSELRWKKDRGINDYLFNTVLREETGKSKISELNEKETDRLDELILEFSPEETYFYLIEFYKLYDALSPSAEEKKLYDKMSGREIHEELLKKFDWQTIRAYLVIRDSIRMESYQGSKAVTLMSNMKEETAFTFLQQLSKLPGIDVETNPIRLYPYQATAAHVIGYLNPIPAGSQNSYMEKGYDISKDYIGVSGIESAYEDWLRGSKGVKTVEVDKNGRTISELFELGTYPGNNVQLTLDANLQYTAERVLSDLIYEYSQVNTVHRVVGYTQNSTNATRGAIVVMEADTGNILAMASNPSYDPNLFAVPGRLTSEMYKEFFTPDYKAYAEELIRKMNLRTTVNAKTGETRPAVPEDLFRFNADGTVSDFNDIYAKPLFNYATQGLIPSASTFKVITGLAALEEGVLTPNTLIRDDGAYTNDQVGNPITNDGGGAYGNINMAKALAKSSNVFFADVGYRLYKAKGLNAIAEWAWKLGMGYNPEEKPHSTTGLEINENISGNVYNHYSKVEITKRLFMFDVVAFLNAGKARNTGRSFAPIDIGVNRADEEKKALGKEKIKEAVRNAFDISIDDANNYVRQDYAEVVQSLRKAFEEYIAILPEEEANGLESSKFYAEQIAAKIVYDQTTEIISPRNVLNSSIGQGDNQTSLLQIANALATIVNGGTRYKTNLVQRITDTEGNVIQENEPVVLEETGIKESSVNALLNGLRASTLPGGGSYATLKDFPIATGGKTGTGTFKENQQELGRDAFGLYTAVAPIDDPEIVVAVVIYDVTRGAFVVPAALAVFEEYFEEKLKTEYPDYVRQYEYELPEPISSYEDKVEGDDTEADTAADEENETQP</sequence>